<keyword evidence="6" id="KW-1185">Reference proteome</keyword>
<dbReference type="Pfam" id="PF13439">
    <property type="entry name" value="Glyco_transf_4"/>
    <property type="match status" value="1"/>
</dbReference>
<dbReference type="PANTHER" id="PTHR12526">
    <property type="entry name" value="GLYCOSYLTRANSFERASE"/>
    <property type="match status" value="1"/>
</dbReference>
<gene>
    <name evidence="5" type="ORF">EV670_1503</name>
</gene>
<dbReference type="Pfam" id="PF00534">
    <property type="entry name" value="Glycos_transf_1"/>
    <property type="match status" value="1"/>
</dbReference>
<dbReference type="Gene3D" id="3.40.50.2000">
    <property type="entry name" value="Glycogen Phosphorylase B"/>
    <property type="match status" value="2"/>
</dbReference>
<name>A0A4Q7VVW5_9BURK</name>
<protein>
    <submittedName>
        <fullName evidence="5">Glycosyltransferase involved in cell wall biosynthesis</fullName>
    </submittedName>
</protein>
<dbReference type="AlphaFoldDB" id="A0A4Q7VVW5"/>
<dbReference type="InterPro" id="IPR001296">
    <property type="entry name" value="Glyco_trans_1"/>
</dbReference>
<dbReference type="SUPFAM" id="SSF53756">
    <property type="entry name" value="UDP-Glycosyltransferase/glycogen phosphorylase"/>
    <property type="match status" value="1"/>
</dbReference>
<proteinExistence type="predicted"/>
<evidence type="ECO:0000256" key="1">
    <source>
        <dbReference type="ARBA" id="ARBA00022676"/>
    </source>
</evidence>
<evidence type="ECO:0000259" key="3">
    <source>
        <dbReference type="Pfam" id="PF00534"/>
    </source>
</evidence>
<evidence type="ECO:0000313" key="6">
    <source>
        <dbReference type="Proteomes" id="UP000293671"/>
    </source>
</evidence>
<dbReference type="InterPro" id="IPR028098">
    <property type="entry name" value="Glyco_trans_4-like_N"/>
</dbReference>
<evidence type="ECO:0000256" key="2">
    <source>
        <dbReference type="ARBA" id="ARBA00022679"/>
    </source>
</evidence>
<dbReference type="Proteomes" id="UP000293671">
    <property type="component" value="Unassembled WGS sequence"/>
</dbReference>
<accession>A0A4Q7VVW5</accession>
<evidence type="ECO:0000259" key="4">
    <source>
        <dbReference type="Pfam" id="PF13439"/>
    </source>
</evidence>
<feature type="domain" description="Glycosyltransferase subfamily 4-like N-terminal" evidence="4">
    <location>
        <begin position="4"/>
        <end position="169"/>
    </location>
</feature>
<reference evidence="5 6" key="1">
    <citation type="submission" date="2019-02" db="EMBL/GenBank/DDBJ databases">
        <title>Genomic Encyclopedia of Type Strains, Phase IV (KMG-IV): sequencing the most valuable type-strain genomes for metagenomic binning, comparative biology and taxonomic classification.</title>
        <authorList>
            <person name="Goeker M."/>
        </authorList>
    </citation>
    <scope>NUCLEOTIDE SEQUENCE [LARGE SCALE GENOMIC DNA]</scope>
    <source>
        <strain evidence="5 6">DSM 19570</strain>
    </source>
</reference>
<dbReference type="EMBL" id="SHKP01000005">
    <property type="protein sequence ID" value="RZU00790.1"/>
    <property type="molecule type" value="Genomic_DNA"/>
</dbReference>
<sequence length="379" mass="41138">MSRNGASLLLLQMLRWLKQHGNFQIDVVSDGHGPLVEDFRAIASVTIVSSMPYPIRLLPSRWARPVASAWLRAKLRALTLGRRYDLVYANTAAVWPYVAALGDRPPPLIWHIHELPYALGLTLPDDGARGALRAANRVVAVSRAVAQALSSGYAVRPECIDQIYGFVPDEAPSLAIRAELRAKVRHQLGLPEDAFVVGGCGGLGWRKGTDLFLQIARLAQRADGAQRVHFLWVGGAQCGSPEAMQFDFDVKQLGLEAVCCRVPATADVSAYYCAMDAFALTSREDPFPLVALEAATHRLPVVCFAMAGGTPEFVAGDAGRVVPYLNLTAFVAALRELACQPELGARLGEAGRQRVLREHSIDAQGPRLLRSVERCLEAA</sequence>
<comment type="caution">
    <text evidence="5">The sequence shown here is derived from an EMBL/GenBank/DDBJ whole genome shotgun (WGS) entry which is preliminary data.</text>
</comment>
<dbReference type="GO" id="GO:0016757">
    <property type="term" value="F:glycosyltransferase activity"/>
    <property type="evidence" value="ECO:0007669"/>
    <property type="project" value="UniProtKB-KW"/>
</dbReference>
<dbReference type="CDD" id="cd03801">
    <property type="entry name" value="GT4_PimA-like"/>
    <property type="match status" value="1"/>
</dbReference>
<organism evidence="5 6">
    <name type="scientific">Rivibacter subsaxonicus</name>
    <dbReference type="NCBI Taxonomy" id="457575"/>
    <lineage>
        <taxon>Bacteria</taxon>
        <taxon>Pseudomonadati</taxon>
        <taxon>Pseudomonadota</taxon>
        <taxon>Betaproteobacteria</taxon>
        <taxon>Burkholderiales</taxon>
        <taxon>Rivibacter</taxon>
    </lineage>
</organism>
<feature type="domain" description="Glycosyl transferase family 1" evidence="3">
    <location>
        <begin position="183"/>
        <end position="354"/>
    </location>
</feature>
<keyword evidence="2 5" id="KW-0808">Transferase</keyword>
<keyword evidence="1" id="KW-0328">Glycosyltransferase</keyword>
<dbReference type="PANTHER" id="PTHR12526:SF510">
    <property type="entry name" value="D-INOSITOL 3-PHOSPHATE GLYCOSYLTRANSFERASE"/>
    <property type="match status" value="1"/>
</dbReference>
<evidence type="ECO:0000313" key="5">
    <source>
        <dbReference type="EMBL" id="RZU00790.1"/>
    </source>
</evidence>